<dbReference type="Proteomes" id="UP000297703">
    <property type="component" value="Unassembled WGS sequence"/>
</dbReference>
<dbReference type="PANTHER" id="PTHR15107">
    <property type="entry name" value="RETINOBLASTOMA BINDING PROTEIN 8"/>
    <property type="match status" value="1"/>
</dbReference>
<feature type="compositionally biased region" description="Basic and acidic residues" evidence="2">
    <location>
        <begin position="669"/>
        <end position="694"/>
    </location>
</feature>
<name>A0A4D9E2W7_9SAUR</name>
<dbReference type="STRING" id="55544.A0A4D9E2W7"/>
<feature type="domain" description="DNA endonuclease Ctp1 N-terminal" evidence="3">
    <location>
        <begin position="58"/>
        <end position="177"/>
    </location>
</feature>
<feature type="region of interest" description="Disordered" evidence="2">
    <location>
        <begin position="184"/>
        <end position="247"/>
    </location>
</feature>
<reference evidence="4 5" key="1">
    <citation type="submission" date="2019-04" db="EMBL/GenBank/DDBJ databases">
        <title>Draft genome of the big-headed turtle Platysternon megacephalum.</title>
        <authorList>
            <person name="Gong S."/>
        </authorList>
    </citation>
    <scope>NUCLEOTIDE SEQUENCE [LARGE SCALE GENOMIC DNA]</scope>
    <source>
        <strain evidence="4">DO16091913</strain>
        <tissue evidence="4">Muscle</tissue>
    </source>
</reference>
<evidence type="ECO:0000313" key="4">
    <source>
        <dbReference type="EMBL" id="TFK05221.1"/>
    </source>
</evidence>
<feature type="region of interest" description="Disordered" evidence="2">
    <location>
        <begin position="514"/>
        <end position="571"/>
    </location>
</feature>
<feature type="compositionally biased region" description="Basic and acidic residues" evidence="2">
    <location>
        <begin position="220"/>
        <end position="229"/>
    </location>
</feature>
<evidence type="ECO:0000256" key="1">
    <source>
        <dbReference type="SAM" id="Coils"/>
    </source>
</evidence>
<gene>
    <name evidence="4" type="ORF">DR999_PMT12233</name>
</gene>
<sequence length="749" mass="84510">MTGDCPRLNASDCQRSRARGAVTQRLNDKKTNNLELEAEDSHTPKACGKTLNMATESFADFLNKLKEIHEKEVLGLQTKLTELTTEKCRDAQRIEELFAKNHQLREQQKILKENVKVLENRLRAGLCDRCMVAQELAKKKQNEYENSHFQSLQHIFILTNEMNRLKEENKNLKEELKRLRSLDDRTKHQRALPRESSSIPDSPLALLSPVSWKPSTNKAASREAEEGYHEQPGQQLGEETPAGQRCSLGSRISPSAVLQETRALEMTSQRIANQLHGTIALVRPGSRPCLPEKISARRATSPPARKNSLFLERERSRSREACLRTNKPDSHKATSSYGTLQLTTRQEQLCLLNKHFSLHQFGLRSNSASADRDNSLPSHLLQARETEDRTRLQEEWEDQAAILELPGAVVYMQDQHLEERLPFLKHRERLQYLLAQEHQQGFRARTEGDQNVTPVPAAPEDRPLSPQLTMRCKEERSYLEEPVEGKVVWINRDNVEQREKAEAARECLLDTPLDLSDYGRRSENLKPASWHKSPKQREADSPSPIRTGSPTLQTGRSSSVLPRAEHENSHLACSQLPAAKPLQIGNKTEQFGAKEQEALAAPLVPSSQGQPAGKPTSCDPATDSEIKVRVSPRAQKREPGAQTEEDDAESVKQDSDEPDTSDSEVSATYEHETHQEEHAEGKHLCTEDKDEVLQKKRKRGQDPGTKAYKKSVRGRRKIKAPQALADAAESTKEMEHNSPACGNDVFEEN</sequence>
<feature type="region of interest" description="Disordered" evidence="2">
    <location>
        <begin position="291"/>
        <end position="336"/>
    </location>
</feature>
<feature type="compositionally biased region" description="Basic and acidic residues" evidence="2">
    <location>
        <begin position="311"/>
        <end position="332"/>
    </location>
</feature>
<dbReference type="InterPro" id="IPR019518">
    <property type="entry name" value="CtIP_N"/>
</dbReference>
<dbReference type="OrthoDB" id="8809203at2759"/>
<accession>A0A4D9E2W7</accession>
<feature type="region of interest" description="Disordered" evidence="2">
    <location>
        <begin position="600"/>
        <end position="749"/>
    </location>
</feature>
<comment type="caution">
    <text evidence="4">The sequence shown here is derived from an EMBL/GenBank/DDBJ whole genome shotgun (WGS) entry which is preliminary data.</text>
</comment>
<reference evidence="4 5" key="2">
    <citation type="submission" date="2019-04" db="EMBL/GenBank/DDBJ databases">
        <title>The genome sequence of big-headed turtle.</title>
        <authorList>
            <person name="Gong S."/>
        </authorList>
    </citation>
    <scope>NUCLEOTIDE SEQUENCE [LARGE SCALE GENOMIC DNA]</scope>
    <source>
        <strain evidence="4">DO16091913</strain>
        <tissue evidence="4">Muscle</tissue>
    </source>
</reference>
<feature type="compositionally biased region" description="Polar residues" evidence="2">
    <location>
        <begin position="544"/>
        <end position="560"/>
    </location>
</feature>
<evidence type="ECO:0000259" key="3">
    <source>
        <dbReference type="Pfam" id="PF10482"/>
    </source>
</evidence>
<feature type="compositionally biased region" description="Basic residues" evidence="2">
    <location>
        <begin position="707"/>
        <end position="719"/>
    </location>
</feature>
<dbReference type="EMBL" id="QXTE01000119">
    <property type="protein sequence ID" value="TFK05221.1"/>
    <property type="molecule type" value="Genomic_DNA"/>
</dbReference>
<dbReference type="AlphaFoldDB" id="A0A4D9E2W7"/>
<dbReference type="PANTHER" id="PTHR15107:SF3">
    <property type="entry name" value="RBBP8 N-TERMINAL-LIKE PROTEIN"/>
    <property type="match status" value="1"/>
</dbReference>
<keyword evidence="5" id="KW-1185">Reference proteome</keyword>
<evidence type="ECO:0000313" key="5">
    <source>
        <dbReference type="Proteomes" id="UP000297703"/>
    </source>
</evidence>
<dbReference type="Pfam" id="PF10482">
    <property type="entry name" value="CtIP_N"/>
    <property type="match status" value="1"/>
</dbReference>
<evidence type="ECO:0000256" key="2">
    <source>
        <dbReference type="SAM" id="MobiDB-lite"/>
    </source>
</evidence>
<keyword evidence="1" id="KW-0175">Coiled coil</keyword>
<proteinExistence type="predicted"/>
<feature type="coiled-coil region" evidence="1">
    <location>
        <begin position="66"/>
        <end position="121"/>
    </location>
</feature>
<feature type="region of interest" description="Disordered" evidence="2">
    <location>
        <begin position="442"/>
        <end position="465"/>
    </location>
</feature>
<dbReference type="InterPro" id="IPR033316">
    <property type="entry name" value="RBBP8-like"/>
</dbReference>
<organism evidence="4 5">
    <name type="scientific">Platysternon megacephalum</name>
    <name type="common">big-headed turtle</name>
    <dbReference type="NCBI Taxonomy" id="55544"/>
    <lineage>
        <taxon>Eukaryota</taxon>
        <taxon>Metazoa</taxon>
        <taxon>Chordata</taxon>
        <taxon>Craniata</taxon>
        <taxon>Vertebrata</taxon>
        <taxon>Euteleostomi</taxon>
        <taxon>Archelosauria</taxon>
        <taxon>Testudinata</taxon>
        <taxon>Testudines</taxon>
        <taxon>Cryptodira</taxon>
        <taxon>Durocryptodira</taxon>
        <taxon>Testudinoidea</taxon>
        <taxon>Platysternidae</taxon>
        <taxon>Platysternon</taxon>
    </lineage>
</organism>
<protein>
    <submittedName>
        <fullName evidence="4">Basic helix-loop-helix domain-containing protein KIAA2018-like protein</fullName>
    </submittedName>
</protein>